<evidence type="ECO:0000313" key="6">
    <source>
        <dbReference type="EMBL" id="KAE9009060.1"/>
    </source>
</evidence>
<comment type="domain">
    <text evidence="5">The RxLR-dEER motif acts to carry the protein into the host cell cytoplasm through binding to cell surface phosphatidylinositol-3-phosphate.</text>
</comment>
<keyword evidence="10" id="KW-1185">Reference proteome</keyword>
<evidence type="ECO:0000256" key="5">
    <source>
        <dbReference type="RuleBase" id="RU367124"/>
    </source>
</evidence>
<comment type="subcellular location">
    <subcellularLocation>
        <location evidence="1 5">Secreted</location>
    </subcellularLocation>
</comment>
<evidence type="ECO:0000313" key="9">
    <source>
        <dbReference type="Proteomes" id="UP000429607"/>
    </source>
</evidence>
<dbReference type="InterPro" id="IPR031825">
    <property type="entry name" value="RXLR"/>
</dbReference>
<reference evidence="9 11" key="1">
    <citation type="submission" date="2018-09" db="EMBL/GenBank/DDBJ databases">
        <title>Genomic investigation of the strawberry pathogen Phytophthora fragariae indicates pathogenicity is determined by transcriptional variation in three key races.</title>
        <authorList>
            <person name="Adams T.M."/>
            <person name="Armitage A.D."/>
            <person name="Sobczyk M.K."/>
            <person name="Bates H.J."/>
            <person name="Dunwell J.M."/>
            <person name="Nellist C.F."/>
            <person name="Harrison R.J."/>
        </authorList>
    </citation>
    <scope>NUCLEOTIDE SEQUENCE [LARGE SCALE GENOMIC DNA]</scope>
    <source>
        <strain evidence="7 9">SCRP249</strain>
        <strain evidence="6 11">SCRP324</strain>
        <strain evidence="8 10">SCRP333</strain>
    </source>
</reference>
<dbReference type="Proteomes" id="UP000429607">
    <property type="component" value="Unassembled WGS sequence"/>
</dbReference>
<dbReference type="Proteomes" id="UP000434957">
    <property type="component" value="Unassembled WGS sequence"/>
</dbReference>
<keyword evidence="4 5" id="KW-0732">Signal</keyword>
<evidence type="ECO:0000256" key="2">
    <source>
        <dbReference type="ARBA" id="ARBA00010400"/>
    </source>
</evidence>
<feature type="signal peptide" evidence="5">
    <location>
        <begin position="1"/>
        <end position="24"/>
    </location>
</feature>
<evidence type="ECO:0000256" key="1">
    <source>
        <dbReference type="ARBA" id="ARBA00004613"/>
    </source>
</evidence>
<keyword evidence="3 5" id="KW-0964">Secreted</keyword>
<evidence type="ECO:0000313" key="10">
    <source>
        <dbReference type="Proteomes" id="UP000434957"/>
    </source>
</evidence>
<dbReference type="EMBL" id="QXFU01001161">
    <property type="protein sequence ID" value="KAE9009060.1"/>
    <property type="molecule type" value="Genomic_DNA"/>
</dbReference>
<evidence type="ECO:0000256" key="4">
    <source>
        <dbReference type="ARBA" id="ARBA00022729"/>
    </source>
</evidence>
<dbReference type="EMBL" id="QXFV01001130">
    <property type="protein sequence ID" value="KAE9014322.1"/>
    <property type="molecule type" value="Genomic_DNA"/>
</dbReference>
<gene>
    <name evidence="7" type="ORF">PR001_g15170</name>
    <name evidence="6" type="ORF">PR002_g15721</name>
    <name evidence="8" type="ORF">PR003_g14685</name>
</gene>
<dbReference type="AlphaFoldDB" id="A0A6A3KPM2"/>
<dbReference type="Pfam" id="PF16810">
    <property type="entry name" value="RXLR"/>
    <property type="match status" value="1"/>
</dbReference>
<dbReference type="Proteomes" id="UP000435112">
    <property type="component" value="Unassembled WGS sequence"/>
</dbReference>
<evidence type="ECO:0000313" key="7">
    <source>
        <dbReference type="EMBL" id="KAE9014322.1"/>
    </source>
</evidence>
<evidence type="ECO:0000313" key="11">
    <source>
        <dbReference type="Proteomes" id="UP000435112"/>
    </source>
</evidence>
<dbReference type="EMBL" id="QXFT01000982">
    <property type="protein sequence ID" value="KAE9332093.1"/>
    <property type="molecule type" value="Genomic_DNA"/>
</dbReference>
<organism evidence="6 11">
    <name type="scientific">Phytophthora rubi</name>
    <dbReference type="NCBI Taxonomy" id="129364"/>
    <lineage>
        <taxon>Eukaryota</taxon>
        <taxon>Sar</taxon>
        <taxon>Stramenopiles</taxon>
        <taxon>Oomycota</taxon>
        <taxon>Peronosporomycetes</taxon>
        <taxon>Peronosporales</taxon>
        <taxon>Peronosporaceae</taxon>
        <taxon>Phytophthora</taxon>
    </lineage>
</organism>
<name>A0A6A3KPM2_9STRA</name>
<accession>A0A6A3KPM2</accession>
<comment type="function">
    <text evidence="5">Effector that suppresses plant defense responses during pathogen infection.</text>
</comment>
<dbReference type="OrthoDB" id="119021at2759"/>
<dbReference type="GO" id="GO:0005576">
    <property type="term" value="C:extracellular region"/>
    <property type="evidence" value="ECO:0007669"/>
    <property type="project" value="UniProtKB-SubCell"/>
</dbReference>
<evidence type="ECO:0000256" key="3">
    <source>
        <dbReference type="ARBA" id="ARBA00022525"/>
    </source>
</evidence>
<comment type="similarity">
    <text evidence="2 5">Belongs to the RxLR effector family.</text>
</comment>
<evidence type="ECO:0000313" key="8">
    <source>
        <dbReference type="EMBL" id="KAE9332093.1"/>
    </source>
</evidence>
<feature type="chain" id="PRO_5033920346" description="RxLR effector protein" evidence="5">
    <location>
        <begin position="25"/>
        <end position="131"/>
    </location>
</feature>
<sequence>MRASYIVLVAVATVLASVSSISEATNLGQVQLSGVASNEAVSASSNRFLRKRTIDADEEDADDEERSIDLLAEKLSGLVGTLKTVNKKSMIDAMAHLQQLGLPWKDREAILTFISLDAASRAAVLQKIAGK</sequence>
<protein>
    <recommendedName>
        <fullName evidence="5">RxLR effector protein</fullName>
    </recommendedName>
</protein>
<proteinExistence type="inferred from homology"/>
<comment type="caution">
    <text evidence="6">The sequence shown here is derived from an EMBL/GenBank/DDBJ whole genome shotgun (WGS) entry which is preliminary data.</text>
</comment>